<dbReference type="SMART" id="SM00971">
    <property type="entry name" value="SATase_N"/>
    <property type="match status" value="1"/>
</dbReference>
<dbReference type="Pfam" id="PF06426">
    <property type="entry name" value="SATase_N"/>
    <property type="match status" value="1"/>
</dbReference>
<dbReference type="GO" id="GO:0005737">
    <property type="term" value="C:cytoplasm"/>
    <property type="evidence" value="ECO:0007669"/>
    <property type="project" value="InterPro"/>
</dbReference>
<gene>
    <name evidence="11" type="ORF">WN72_14095</name>
</gene>
<evidence type="ECO:0000313" key="12">
    <source>
        <dbReference type="Proteomes" id="UP000594015"/>
    </source>
</evidence>
<dbReference type="EC" id="2.3.1.30" evidence="3"/>
<dbReference type="AlphaFoldDB" id="A0AAE7TGK4"/>
<evidence type="ECO:0000313" key="11">
    <source>
        <dbReference type="EMBL" id="QOZ67314.1"/>
    </source>
</evidence>
<evidence type="ECO:0000256" key="9">
    <source>
        <dbReference type="ARBA" id="ARBA00049486"/>
    </source>
</evidence>
<comment type="pathway">
    <text evidence="1">Amino-acid biosynthesis; L-cysteine biosynthesis; L-cysteine from L-serine: step 1/2.</text>
</comment>
<dbReference type="Gene3D" id="1.10.3130.10">
    <property type="entry name" value="serine acetyltransferase, domain 1"/>
    <property type="match status" value="1"/>
</dbReference>
<accession>A0AAE7TGK4</accession>
<evidence type="ECO:0000256" key="8">
    <source>
        <dbReference type="ARBA" id="ARBA00023315"/>
    </source>
</evidence>
<dbReference type="Proteomes" id="UP000594015">
    <property type="component" value="Chromosome"/>
</dbReference>
<dbReference type="PROSITE" id="PS00101">
    <property type="entry name" value="HEXAPEP_TRANSFERASES"/>
    <property type="match status" value="1"/>
</dbReference>
<evidence type="ECO:0000256" key="4">
    <source>
        <dbReference type="ARBA" id="ARBA00018522"/>
    </source>
</evidence>
<protein>
    <recommendedName>
        <fullName evidence="4">Serine acetyltransferase</fullName>
        <ecNumber evidence="3">2.3.1.30</ecNumber>
    </recommendedName>
</protein>
<dbReference type="NCBIfam" id="NF041874">
    <property type="entry name" value="EPS_EpsC"/>
    <property type="match status" value="1"/>
</dbReference>
<evidence type="ECO:0000256" key="3">
    <source>
        <dbReference type="ARBA" id="ARBA00013266"/>
    </source>
</evidence>
<dbReference type="KEGG" id="barh:WN72_14095"/>
<keyword evidence="5" id="KW-0028">Amino-acid biosynthesis</keyword>
<keyword evidence="7" id="KW-0677">Repeat</keyword>
<dbReference type="InterPro" id="IPR018357">
    <property type="entry name" value="Hexapep_transf_CS"/>
</dbReference>
<comment type="similarity">
    <text evidence="2">Belongs to the transferase hexapeptide repeat family.</text>
</comment>
<evidence type="ECO:0000256" key="6">
    <source>
        <dbReference type="ARBA" id="ARBA00022679"/>
    </source>
</evidence>
<dbReference type="CDD" id="cd03354">
    <property type="entry name" value="LbH_SAT"/>
    <property type="match status" value="1"/>
</dbReference>
<sequence>MHHRLRAVDNNSATIHAIWQSLQSEAAELARTEHALSVLVDKHVCAHVRFEDALTACIVGSLADPLLPPSFLSSTIARIVEEDDDIALAAALDLAAIVERDPAADGALRPFLFYPGFRALQIYRAAHHLWARGKRDMALLFQSIASRRFSIDIHPAASIGTGIFIDHGFGVVIGETAVLENNISMLHEVTIGGTGKRAGRRHAHIREGVLLAAGATILGDIEVGAAAKVGAGSLVINSIAARSTVIGVPSIVVGSTSGDAPAFAMDQGLPS</sequence>
<name>A0AAE7TGK4_9BRAD</name>
<dbReference type="InterPro" id="IPR010493">
    <property type="entry name" value="Ser_AcTrfase_N"/>
</dbReference>
<evidence type="ECO:0000256" key="1">
    <source>
        <dbReference type="ARBA" id="ARBA00004876"/>
    </source>
</evidence>
<dbReference type="EMBL" id="CP030050">
    <property type="protein sequence ID" value="QOZ67314.1"/>
    <property type="molecule type" value="Genomic_DNA"/>
</dbReference>
<dbReference type="InterPro" id="IPR042122">
    <property type="entry name" value="Ser_AcTrfase_N_sf"/>
</dbReference>
<evidence type="ECO:0000256" key="7">
    <source>
        <dbReference type="ARBA" id="ARBA00022737"/>
    </source>
</evidence>
<evidence type="ECO:0000256" key="5">
    <source>
        <dbReference type="ARBA" id="ARBA00022605"/>
    </source>
</evidence>
<dbReference type="SUPFAM" id="SSF51161">
    <property type="entry name" value="Trimeric LpxA-like enzymes"/>
    <property type="match status" value="1"/>
</dbReference>
<dbReference type="GO" id="GO:0006535">
    <property type="term" value="P:cysteine biosynthetic process from serine"/>
    <property type="evidence" value="ECO:0007669"/>
    <property type="project" value="InterPro"/>
</dbReference>
<organism evidence="11 12">
    <name type="scientific">Bradyrhizobium arachidis</name>
    <dbReference type="NCBI Taxonomy" id="858423"/>
    <lineage>
        <taxon>Bacteria</taxon>
        <taxon>Pseudomonadati</taxon>
        <taxon>Pseudomonadota</taxon>
        <taxon>Alphaproteobacteria</taxon>
        <taxon>Hyphomicrobiales</taxon>
        <taxon>Nitrobacteraceae</taxon>
        <taxon>Bradyrhizobium</taxon>
    </lineage>
</organism>
<reference evidence="11 12" key="1">
    <citation type="submission" date="2018-06" db="EMBL/GenBank/DDBJ databases">
        <title>Comparative genomics of Bradyrhizobium nodulating Arachidis hypogaea.</title>
        <authorList>
            <person name="Li Y."/>
        </authorList>
    </citation>
    <scope>NUCLEOTIDE SEQUENCE [LARGE SCALE GENOMIC DNA]</scope>
    <source>
        <strain evidence="11 12">CCBAU 051107</strain>
    </source>
</reference>
<feature type="domain" description="Serine acetyltransferase N-terminal" evidence="10">
    <location>
        <begin position="18"/>
        <end position="122"/>
    </location>
</feature>
<evidence type="ECO:0000256" key="2">
    <source>
        <dbReference type="ARBA" id="ARBA00007274"/>
    </source>
</evidence>
<dbReference type="FunFam" id="2.160.10.10:FF:000002">
    <property type="entry name" value="Serine acetyltransferase"/>
    <property type="match status" value="1"/>
</dbReference>
<evidence type="ECO:0000259" key="10">
    <source>
        <dbReference type="SMART" id="SM00971"/>
    </source>
</evidence>
<dbReference type="InterPro" id="IPR045304">
    <property type="entry name" value="LbH_SAT"/>
</dbReference>
<dbReference type="InterPro" id="IPR011004">
    <property type="entry name" value="Trimer_LpxA-like_sf"/>
</dbReference>
<proteinExistence type="inferred from homology"/>
<dbReference type="PANTHER" id="PTHR42811">
    <property type="entry name" value="SERINE ACETYLTRANSFERASE"/>
    <property type="match status" value="1"/>
</dbReference>
<comment type="catalytic activity">
    <reaction evidence="9">
        <text>L-serine + acetyl-CoA = O-acetyl-L-serine + CoA</text>
        <dbReference type="Rhea" id="RHEA:24560"/>
        <dbReference type="ChEBI" id="CHEBI:33384"/>
        <dbReference type="ChEBI" id="CHEBI:57287"/>
        <dbReference type="ChEBI" id="CHEBI:57288"/>
        <dbReference type="ChEBI" id="CHEBI:58340"/>
        <dbReference type="EC" id="2.3.1.30"/>
    </reaction>
</comment>
<dbReference type="InterPro" id="IPR053376">
    <property type="entry name" value="Serine_acetyltransferase"/>
</dbReference>
<keyword evidence="6" id="KW-0808">Transferase</keyword>
<dbReference type="Gene3D" id="2.160.10.10">
    <property type="entry name" value="Hexapeptide repeat proteins"/>
    <property type="match status" value="1"/>
</dbReference>
<dbReference type="GO" id="GO:0009001">
    <property type="term" value="F:serine O-acetyltransferase activity"/>
    <property type="evidence" value="ECO:0007669"/>
    <property type="project" value="UniProtKB-EC"/>
</dbReference>
<keyword evidence="8" id="KW-0012">Acyltransferase</keyword>